<reference evidence="1 2" key="1">
    <citation type="submission" date="2017-09" db="EMBL/GenBank/DDBJ databases">
        <title>Depth-based differentiation of microbial function through sediment-hosted aquifers and enrichment of novel symbionts in the deep terrestrial subsurface.</title>
        <authorList>
            <person name="Probst A.J."/>
            <person name="Ladd B."/>
            <person name="Jarett J.K."/>
            <person name="Geller-Mcgrath D.E."/>
            <person name="Sieber C.M."/>
            <person name="Emerson J.B."/>
            <person name="Anantharaman K."/>
            <person name="Thomas B.C."/>
            <person name="Malmstrom R."/>
            <person name="Stieglmeier M."/>
            <person name="Klingl A."/>
            <person name="Woyke T."/>
            <person name="Ryan C.M."/>
            <person name="Banfield J.F."/>
        </authorList>
    </citation>
    <scope>NUCLEOTIDE SEQUENCE [LARGE SCALE GENOMIC DNA]</scope>
    <source>
        <strain evidence="1">CG22_combo_CG10-13_8_21_14_all_43_12</strain>
    </source>
</reference>
<dbReference type="AlphaFoldDB" id="A0A2H0DTD3"/>
<dbReference type="PANTHER" id="PTHR41930:SF1">
    <property type="entry name" value="DEPHOSPHO-COA KINASE"/>
    <property type="match status" value="1"/>
</dbReference>
<accession>A0A2H0DTD3</accession>
<dbReference type="Pfam" id="PF13207">
    <property type="entry name" value="AAA_17"/>
    <property type="match status" value="1"/>
</dbReference>
<comment type="caution">
    <text evidence="1">The sequence shown here is derived from an EMBL/GenBank/DDBJ whole genome shotgun (WGS) entry which is preliminary data.</text>
</comment>
<dbReference type="SUPFAM" id="SSF52540">
    <property type="entry name" value="P-loop containing nucleoside triphosphate hydrolases"/>
    <property type="match status" value="1"/>
</dbReference>
<proteinExistence type="predicted"/>
<dbReference type="EMBL" id="PCTR01000133">
    <property type="protein sequence ID" value="PIP85384.1"/>
    <property type="molecule type" value="Genomic_DNA"/>
</dbReference>
<dbReference type="Proteomes" id="UP000231136">
    <property type="component" value="Unassembled WGS sequence"/>
</dbReference>
<sequence>MTTEFVFISSDNLHYLCPLFIKILLPLSRIKFVFIMEFLKFVKFFLVFGDHFFKYFPKFCSHKRDSTIPNPVFHLVHLEFLSFCSYTYLMTRTAVGLVGPIASGKGEVVKYLKKLGFTVFSLSDRVREEVCVRGLPLSRENLQNIGNELRETYGGHILAERTLEMLGDFEGNIVIDSIRNPSEIEFLKEALGITIIGIDASPEHRLEWYIDRAWKRGEDGTMEKDFVKANSRDLGLGENNFGQQVGRCLAMADVIIQNEDTKKHLLEAVDYYLISELGFSPEGTRRSKEK</sequence>
<dbReference type="InterPro" id="IPR027417">
    <property type="entry name" value="P-loop_NTPase"/>
</dbReference>
<evidence type="ECO:0008006" key="3">
    <source>
        <dbReference type="Google" id="ProtNLM"/>
    </source>
</evidence>
<evidence type="ECO:0000313" key="1">
    <source>
        <dbReference type="EMBL" id="PIP85384.1"/>
    </source>
</evidence>
<organism evidence="1 2">
    <name type="scientific">Candidatus Collierbacteria bacterium CG22_combo_CG10-13_8_21_14_all_43_12</name>
    <dbReference type="NCBI Taxonomy" id="1974537"/>
    <lineage>
        <taxon>Bacteria</taxon>
        <taxon>Candidatus Collieribacteriota</taxon>
    </lineage>
</organism>
<dbReference type="Gene3D" id="3.40.50.300">
    <property type="entry name" value="P-loop containing nucleotide triphosphate hydrolases"/>
    <property type="match status" value="1"/>
</dbReference>
<dbReference type="PANTHER" id="PTHR41930">
    <property type="entry name" value="UPF0200 PROTEIN MJ1399"/>
    <property type="match status" value="1"/>
</dbReference>
<name>A0A2H0DTD3_9BACT</name>
<gene>
    <name evidence="1" type="ORF">COW83_04485</name>
</gene>
<protein>
    <recommendedName>
        <fullName evidence="3">Dephospho-CoA kinase</fullName>
    </recommendedName>
</protein>
<evidence type="ECO:0000313" key="2">
    <source>
        <dbReference type="Proteomes" id="UP000231136"/>
    </source>
</evidence>